<dbReference type="InterPro" id="IPR050704">
    <property type="entry name" value="Peptidase_C85-like"/>
</dbReference>
<dbReference type="GO" id="GO:0016579">
    <property type="term" value="P:protein deubiquitination"/>
    <property type="evidence" value="ECO:0007669"/>
    <property type="project" value="TreeGrafter"/>
</dbReference>
<feature type="domain" description="OTU" evidence="3">
    <location>
        <begin position="247"/>
        <end position="419"/>
    </location>
</feature>
<evidence type="ECO:0000256" key="1">
    <source>
        <dbReference type="ARBA" id="ARBA00010407"/>
    </source>
</evidence>
<feature type="compositionally biased region" description="Acidic residues" evidence="2">
    <location>
        <begin position="294"/>
        <end position="310"/>
    </location>
</feature>
<dbReference type="PANTHER" id="PTHR12419:SF10">
    <property type="entry name" value="DEUBIQUITINASE OTUD6B"/>
    <property type="match status" value="1"/>
</dbReference>
<feature type="compositionally biased region" description="Basic residues" evidence="2">
    <location>
        <begin position="82"/>
        <end position="102"/>
    </location>
</feature>
<dbReference type="SUPFAM" id="SSF54001">
    <property type="entry name" value="Cysteine proteinases"/>
    <property type="match status" value="1"/>
</dbReference>
<keyword evidence="5" id="KW-1185">Reference proteome</keyword>
<dbReference type="PANTHER" id="PTHR12419">
    <property type="entry name" value="OTU DOMAIN CONTAINING PROTEIN"/>
    <property type="match status" value="1"/>
</dbReference>
<organism evidence="4 5">
    <name type="scientific">Monoraphidium neglectum</name>
    <dbReference type="NCBI Taxonomy" id="145388"/>
    <lineage>
        <taxon>Eukaryota</taxon>
        <taxon>Viridiplantae</taxon>
        <taxon>Chlorophyta</taxon>
        <taxon>core chlorophytes</taxon>
        <taxon>Chlorophyceae</taxon>
        <taxon>CS clade</taxon>
        <taxon>Sphaeropleales</taxon>
        <taxon>Selenastraceae</taxon>
        <taxon>Monoraphidium</taxon>
    </lineage>
</organism>
<feature type="region of interest" description="Disordered" evidence="2">
    <location>
        <begin position="191"/>
        <end position="227"/>
    </location>
</feature>
<gene>
    <name evidence="4" type="ORF">MNEG_0656</name>
</gene>
<sequence length="437" mass="45884">MKGFVKSAAKRPGPDEEEEEPQQKEPETERPQQQKVAQPKQLAKVAPSKPAAAKQEGVASDGGGSGSDDGEGEDGQQTRNHILQRHKREMLAHKKALQRSGKKSKDEVTRLTADIEKRHAQELAAFDAAGSGGSSSAAAANGGGAGGAADASSGPRGGAAAPPGAGEAVTGGGAEPLSKYLKGLTIDSAEAAAQARRPSKAQKRREKHAAKDAEREARVAAEKEALGTPERLAEEAALKAVLAPLGLGIKEIRADGHCMYRSVEDQLRATARAAKAKAAAGVEGRSVNVGEHGDGDEGEGEGEEEEEVPDYQELRELAAEHLRSHRGEFAPYLVPEDEGEDPEAYFERYCDAVETTATWGGHVELQALSGALGRRITVFAVGMQPQVLGEGKGADEGLTLCFLRHAYGLGEHYNSTKKLLFAPEEVVAEVAAGGDDK</sequence>
<dbReference type="GeneID" id="25726774"/>
<comment type="similarity">
    <text evidence="1">Belongs to the peptidase C85 family.</text>
</comment>
<accession>A0A0D2N4S8</accession>
<feature type="region of interest" description="Disordered" evidence="2">
    <location>
        <begin position="126"/>
        <end position="174"/>
    </location>
</feature>
<dbReference type="InterPro" id="IPR003323">
    <property type="entry name" value="OTU_dom"/>
</dbReference>
<dbReference type="RefSeq" id="XP_013906331.1">
    <property type="nucleotide sequence ID" value="XM_014050877.1"/>
</dbReference>
<feature type="compositionally biased region" description="Low complexity" evidence="2">
    <location>
        <begin position="43"/>
        <end position="54"/>
    </location>
</feature>
<dbReference type="Pfam" id="PF02338">
    <property type="entry name" value="OTU"/>
    <property type="match status" value="1"/>
</dbReference>
<reference evidence="4 5" key="1">
    <citation type="journal article" date="2013" name="BMC Genomics">
        <title>Reconstruction of the lipid metabolism for the microalga Monoraphidium neglectum from its genome sequence reveals characteristics suitable for biofuel production.</title>
        <authorList>
            <person name="Bogen C."/>
            <person name="Al-Dilaimi A."/>
            <person name="Albersmeier A."/>
            <person name="Wichmann J."/>
            <person name="Grundmann M."/>
            <person name="Rupp O."/>
            <person name="Lauersen K.J."/>
            <person name="Blifernez-Klassen O."/>
            <person name="Kalinowski J."/>
            <person name="Goesmann A."/>
            <person name="Mussgnug J.H."/>
            <person name="Kruse O."/>
        </authorList>
    </citation>
    <scope>NUCLEOTIDE SEQUENCE [LARGE SCALE GENOMIC DNA]</scope>
    <source>
        <strain evidence="4 5">SAG 48.87</strain>
    </source>
</reference>
<evidence type="ECO:0000313" key="5">
    <source>
        <dbReference type="Proteomes" id="UP000054498"/>
    </source>
</evidence>
<dbReference type="AlphaFoldDB" id="A0A0D2N4S8"/>
<feature type="compositionally biased region" description="Low complexity" evidence="2">
    <location>
        <begin position="148"/>
        <end position="168"/>
    </location>
</feature>
<dbReference type="EMBL" id="KK100274">
    <property type="protein sequence ID" value="KIZ07312.1"/>
    <property type="molecule type" value="Genomic_DNA"/>
</dbReference>
<name>A0A0D2N4S8_9CHLO</name>
<proteinExistence type="inferred from homology"/>
<dbReference type="InterPro" id="IPR038765">
    <property type="entry name" value="Papain-like_cys_pep_sf"/>
</dbReference>
<dbReference type="OrthoDB" id="415023at2759"/>
<evidence type="ECO:0000313" key="4">
    <source>
        <dbReference type="EMBL" id="KIZ07312.1"/>
    </source>
</evidence>
<dbReference type="KEGG" id="mng:MNEG_0656"/>
<feature type="region of interest" description="Disordered" evidence="2">
    <location>
        <begin position="279"/>
        <end position="310"/>
    </location>
</feature>
<evidence type="ECO:0000259" key="3">
    <source>
        <dbReference type="PROSITE" id="PS50802"/>
    </source>
</evidence>
<feature type="compositionally biased region" description="Basic residues" evidence="2">
    <location>
        <begin position="197"/>
        <end position="208"/>
    </location>
</feature>
<protein>
    <submittedName>
        <fullName evidence="4">OTU domain-containing protein 6B</fullName>
    </submittedName>
</protein>
<dbReference type="Gene3D" id="3.90.70.80">
    <property type="match status" value="1"/>
</dbReference>
<dbReference type="STRING" id="145388.A0A0D2N4S8"/>
<dbReference type="PROSITE" id="PS50802">
    <property type="entry name" value="OTU"/>
    <property type="match status" value="1"/>
</dbReference>
<feature type="compositionally biased region" description="Basic and acidic residues" evidence="2">
    <location>
        <begin position="21"/>
        <end position="32"/>
    </location>
</feature>
<feature type="region of interest" description="Disordered" evidence="2">
    <location>
        <begin position="1"/>
        <end position="114"/>
    </location>
</feature>
<dbReference type="Proteomes" id="UP000054498">
    <property type="component" value="Unassembled WGS sequence"/>
</dbReference>
<evidence type="ECO:0000256" key="2">
    <source>
        <dbReference type="SAM" id="MobiDB-lite"/>
    </source>
</evidence>
<dbReference type="GO" id="GO:0004843">
    <property type="term" value="F:cysteine-type deubiquitinase activity"/>
    <property type="evidence" value="ECO:0007669"/>
    <property type="project" value="TreeGrafter"/>
</dbReference>
<feature type="compositionally biased region" description="Basic and acidic residues" evidence="2">
    <location>
        <begin position="209"/>
        <end position="227"/>
    </location>
</feature>
<feature type="compositionally biased region" description="Basic and acidic residues" evidence="2">
    <location>
        <begin position="103"/>
        <end position="114"/>
    </location>
</feature>